<dbReference type="Gene3D" id="2.10.260.10">
    <property type="match status" value="1"/>
</dbReference>
<dbReference type="Pfam" id="PF04014">
    <property type="entry name" value="MazE_antitoxin"/>
    <property type="match status" value="1"/>
</dbReference>
<dbReference type="KEGG" id="dog:HP555_09335"/>
<sequence length="89" mass="9766">MQNVLVGNAKVMAKGQITLPKDIREVLGVKTGDRVTLISQDNQVIIMNSAVYAMKMLQSSMEGEAAKAGLRSDEDVVDLVKKMRSEEQD</sequence>
<proteinExistence type="predicted"/>
<dbReference type="InterPro" id="IPR007159">
    <property type="entry name" value="SpoVT-AbrB_dom"/>
</dbReference>
<evidence type="ECO:0000313" key="4">
    <source>
        <dbReference type="Proteomes" id="UP000596092"/>
    </source>
</evidence>
<dbReference type="Proteomes" id="UP000596092">
    <property type="component" value="Chromosome"/>
</dbReference>
<protein>
    <submittedName>
        <fullName evidence="3">AbrB/MazE/SpoVT family DNA-binding domain-containing protein</fullName>
    </submittedName>
</protein>
<keyword evidence="1 3" id="KW-0238">DNA-binding</keyword>
<dbReference type="PROSITE" id="PS51740">
    <property type="entry name" value="SPOVT_ABRB"/>
    <property type="match status" value="1"/>
</dbReference>
<dbReference type="SUPFAM" id="SSF89447">
    <property type="entry name" value="AbrB/MazE/MraZ-like"/>
    <property type="match status" value="1"/>
</dbReference>
<accession>A0A7T5VDQ7</accession>
<evidence type="ECO:0000313" key="3">
    <source>
        <dbReference type="EMBL" id="QQG66055.1"/>
    </source>
</evidence>
<feature type="domain" description="SpoVT-AbrB" evidence="2">
    <location>
        <begin position="6"/>
        <end position="51"/>
    </location>
</feature>
<gene>
    <name evidence="3" type="ORF">HP555_09335</name>
</gene>
<dbReference type="EMBL" id="CP054140">
    <property type="protein sequence ID" value="QQG66055.1"/>
    <property type="molecule type" value="Genomic_DNA"/>
</dbReference>
<organism evidence="3 4">
    <name type="scientific">Desulfobulbus oligotrophicus</name>
    <dbReference type="NCBI Taxonomy" id="1909699"/>
    <lineage>
        <taxon>Bacteria</taxon>
        <taxon>Pseudomonadati</taxon>
        <taxon>Thermodesulfobacteriota</taxon>
        <taxon>Desulfobulbia</taxon>
        <taxon>Desulfobulbales</taxon>
        <taxon>Desulfobulbaceae</taxon>
        <taxon>Desulfobulbus</taxon>
    </lineage>
</organism>
<evidence type="ECO:0000259" key="2">
    <source>
        <dbReference type="PROSITE" id="PS51740"/>
    </source>
</evidence>
<dbReference type="NCBIfam" id="TIGR01439">
    <property type="entry name" value="lp_hng_hel_AbrB"/>
    <property type="match status" value="1"/>
</dbReference>
<name>A0A7T5VDQ7_9BACT</name>
<dbReference type="GO" id="GO:0003677">
    <property type="term" value="F:DNA binding"/>
    <property type="evidence" value="ECO:0007669"/>
    <property type="project" value="UniProtKB-UniRule"/>
</dbReference>
<dbReference type="RefSeq" id="WP_199261825.1">
    <property type="nucleotide sequence ID" value="NZ_CP054140.1"/>
</dbReference>
<reference evidence="3 4" key="1">
    <citation type="submission" date="2020-05" db="EMBL/GenBank/DDBJ databases">
        <title>Complete genome of Desulfobulbus oligotrophicus.</title>
        <authorList>
            <person name="Podar M."/>
        </authorList>
    </citation>
    <scope>NUCLEOTIDE SEQUENCE [LARGE SCALE GENOMIC DNA]</scope>
    <source>
        <strain evidence="3 4">Prop6</strain>
    </source>
</reference>
<dbReference type="SMART" id="SM00966">
    <property type="entry name" value="SpoVT_AbrB"/>
    <property type="match status" value="1"/>
</dbReference>
<dbReference type="InterPro" id="IPR037914">
    <property type="entry name" value="SpoVT-AbrB_sf"/>
</dbReference>
<evidence type="ECO:0000256" key="1">
    <source>
        <dbReference type="PROSITE-ProRule" id="PRU01076"/>
    </source>
</evidence>
<dbReference type="AlphaFoldDB" id="A0A7T5VDQ7"/>
<keyword evidence="4" id="KW-1185">Reference proteome</keyword>